<dbReference type="AlphaFoldDB" id="A0A227KRN9"/>
<accession>A0A227KRN9</accession>
<evidence type="ECO:0000313" key="1">
    <source>
        <dbReference type="EMBL" id="OXE51108.1"/>
    </source>
</evidence>
<proteinExistence type="predicted"/>
<name>A0A227KRN9_9BURK</name>
<gene>
    <name evidence="1" type="ORF">ADH67_02100</name>
</gene>
<reference evidence="2" key="1">
    <citation type="submission" date="2017-05" db="EMBL/GenBank/DDBJ databases">
        <title>Improved OligoMM genomes.</title>
        <authorList>
            <person name="Garzetti D."/>
        </authorList>
    </citation>
    <scope>NUCLEOTIDE SEQUENCE [LARGE SCALE GENOMIC DNA]</scope>
    <source>
        <strain evidence="2">YL45</strain>
    </source>
</reference>
<sequence length="429" mass="49531">MKETNISSKKISSETFCQQPLPFIFSINRFAITMTYMFQKDILSQSGLPQKDLTEAMCTFAYRVPYSVVAAPDIKKRKTGVSARLPSIALIEEAVNSMLAIDIERIAAAEKKLLRYLPSFNSKDCWQAVLKYVFLNEFRKGVIADIPLSKKLFALPKGHFQSLQDYVLKNEEVPLPYQLAGGLRKKDERLNLNGTVDEHLWMVASCKSYRIATRPIVEKFFKKLKTKEKDPTWDHDIFKEVFSDAITDAYGNKLALPKTTENWEKCIYKIAAKLKLFPSYITEGEWIGEIQNDKEFQAENTPVACRQSGRKCHCKVIRFLCDIMTVFKWGRTNFSFCKRDSAVYTLYLTKQRVCSFLMHLSPKYGSQKYLYWSFANFAQNYLDDSELEKFSEIKAKGEQEETNDTKYSQYQGASGKHLTSFILNTPYHC</sequence>
<comment type="caution">
    <text evidence="1">The sequence shown here is derived from an EMBL/GenBank/DDBJ whole genome shotgun (WGS) entry which is preliminary data.</text>
</comment>
<organism evidence="1 2">
    <name type="scientific">Turicimonas muris</name>
    <dbReference type="NCBI Taxonomy" id="1796652"/>
    <lineage>
        <taxon>Bacteria</taxon>
        <taxon>Pseudomonadati</taxon>
        <taxon>Pseudomonadota</taxon>
        <taxon>Betaproteobacteria</taxon>
        <taxon>Burkholderiales</taxon>
        <taxon>Sutterellaceae</taxon>
        <taxon>Turicimonas</taxon>
    </lineage>
</organism>
<dbReference type="EMBL" id="NHMP01000001">
    <property type="protein sequence ID" value="OXE51108.1"/>
    <property type="molecule type" value="Genomic_DNA"/>
</dbReference>
<dbReference type="Proteomes" id="UP000214610">
    <property type="component" value="Unassembled WGS sequence"/>
</dbReference>
<evidence type="ECO:0000313" key="2">
    <source>
        <dbReference type="Proteomes" id="UP000214610"/>
    </source>
</evidence>
<keyword evidence="2" id="KW-1185">Reference proteome</keyword>
<protein>
    <submittedName>
        <fullName evidence="1">Uncharacterized protein</fullName>
    </submittedName>
</protein>